<evidence type="ECO:0000313" key="3">
    <source>
        <dbReference type="Proteomes" id="UP001529510"/>
    </source>
</evidence>
<dbReference type="Proteomes" id="UP001529510">
    <property type="component" value="Unassembled WGS sequence"/>
</dbReference>
<protein>
    <submittedName>
        <fullName evidence="2">Uncharacterized protein</fullName>
    </submittedName>
</protein>
<name>A0ABD0QPC5_CIRMR</name>
<reference evidence="2 3" key="1">
    <citation type="submission" date="2024-05" db="EMBL/GenBank/DDBJ databases">
        <title>Genome sequencing and assembly of Indian major carp, Cirrhinus mrigala (Hamilton, 1822).</title>
        <authorList>
            <person name="Mohindra V."/>
            <person name="Chowdhury L.M."/>
            <person name="Lal K."/>
            <person name="Jena J.K."/>
        </authorList>
    </citation>
    <scope>NUCLEOTIDE SEQUENCE [LARGE SCALE GENOMIC DNA]</scope>
    <source>
        <strain evidence="2">CM1030</strain>
        <tissue evidence="2">Blood</tissue>
    </source>
</reference>
<proteinExistence type="predicted"/>
<evidence type="ECO:0000256" key="1">
    <source>
        <dbReference type="SAM" id="MobiDB-lite"/>
    </source>
</evidence>
<keyword evidence="3" id="KW-1185">Reference proteome</keyword>
<organism evidence="2 3">
    <name type="scientific">Cirrhinus mrigala</name>
    <name type="common">Mrigala</name>
    <dbReference type="NCBI Taxonomy" id="683832"/>
    <lineage>
        <taxon>Eukaryota</taxon>
        <taxon>Metazoa</taxon>
        <taxon>Chordata</taxon>
        <taxon>Craniata</taxon>
        <taxon>Vertebrata</taxon>
        <taxon>Euteleostomi</taxon>
        <taxon>Actinopterygii</taxon>
        <taxon>Neopterygii</taxon>
        <taxon>Teleostei</taxon>
        <taxon>Ostariophysi</taxon>
        <taxon>Cypriniformes</taxon>
        <taxon>Cyprinidae</taxon>
        <taxon>Labeoninae</taxon>
        <taxon>Labeonini</taxon>
        <taxon>Cirrhinus</taxon>
    </lineage>
</organism>
<feature type="non-terminal residue" evidence="2">
    <location>
        <position position="61"/>
    </location>
</feature>
<dbReference type="AlphaFoldDB" id="A0ABD0QPC5"/>
<feature type="region of interest" description="Disordered" evidence="1">
    <location>
        <begin position="38"/>
        <end position="61"/>
    </location>
</feature>
<comment type="caution">
    <text evidence="2">The sequence shown here is derived from an EMBL/GenBank/DDBJ whole genome shotgun (WGS) entry which is preliminary data.</text>
</comment>
<gene>
    <name evidence="2" type="ORF">M9458_014806</name>
</gene>
<dbReference type="EMBL" id="JAMKFB020000007">
    <property type="protein sequence ID" value="KAL0187707.1"/>
    <property type="molecule type" value="Genomic_DNA"/>
</dbReference>
<accession>A0ABD0QPC5</accession>
<evidence type="ECO:0000313" key="2">
    <source>
        <dbReference type="EMBL" id="KAL0187707.1"/>
    </source>
</evidence>
<feature type="non-terminal residue" evidence="2">
    <location>
        <position position="1"/>
    </location>
</feature>
<sequence length="61" mass="6589">VYLAQTAGSESTQKSQSNLHVLLFLIWPRASLTASAFAAATQPGSVNHQNRPKPPRLGTSW</sequence>